<keyword evidence="3" id="KW-1185">Reference proteome</keyword>
<organism evidence="2 3">
    <name type="scientific">Actinomadura adrarensis</name>
    <dbReference type="NCBI Taxonomy" id="1819600"/>
    <lineage>
        <taxon>Bacteria</taxon>
        <taxon>Bacillati</taxon>
        <taxon>Actinomycetota</taxon>
        <taxon>Actinomycetes</taxon>
        <taxon>Streptosporangiales</taxon>
        <taxon>Thermomonosporaceae</taxon>
        <taxon>Actinomadura</taxon>
    </lineage>
</organism>
<protein>
    <submittedName>
        <fullName evidence="2">Multicopper oxidase domain-containing protein</fullName>
    </submittedName>
</protein>
<dbReference type="Pfam" id="PF07732">
    <property type="entry name" value="Cu-oxidase_3"/>
    <property type="match status" value="1"/>
</dbReference>
<evidence type="ECO:0000313" key="3">
    <source>
        <dbReference type="Proteomes" id="UP001597083"/>
    </source>
</evidence>
<sequence>MITHNAVNTAQCYFWLYKEENFPAEIPSVLIFATEGDTIHVSLTNRLDEPHAWAIPGVVDSGPVPPGETARFSFTAPRPGSYLYFDNLNEPVNRMMGLHGAMVVMPAAPQPGHRFTPYADPTPAVQRLFDDFGTAAHFPG</sequence>
<name>A0ABW3CCP1_9ACTN</name>
<comment type="caution">
    <text evidence="2">The sequence shown here is derived from an EMBL/GenBank/DDBJ whole genome shotgun (WGS) entry which is preliminary data.</text>
</comment>
<dbReference type="EMBL" id="JBHTIR010000464">
    <property type="protein sequence ID" value="MFD0851433.1"/>
    <property type="molecule type" value="Genomic_DNA"/>
</dbReference>
<evidence type="ECO:0000259" key="1">
    <source>
        <dbReference type="Pfam" id="PF07732"/>
    </source>
</evidence>
<proteinExistence type="predicted"/>
<evidence type="ECO:0000313" key="2">
    <source>
        <dbReference type="EMBL" id="MFD0851433.1"/>
    </source>
</evidence>
<gene>
    <name evidence="2" type="ORF">ACFQ07_04345</name>
</gene>
<dbReference type="InterPro" id="IPR011707">
    <property type="entry name" value="Cu-oxidase-like_N"/>
</dbReference>
<feature type="domain" description="Plastocyanin-like" evidence="1">
    <location>
        <begin position="25"/>
        <end position="107"/>
    </location>
</feature>
<dbReference type="Gene3D" id="2.60.40.420">
    <property type="entry name" value="Cupredoxins - blue copper proteins"/>
    <property type="match status" value="1"/>
</dbReference>
<accession>A0ABW3CCP1</accession>
<dbReference type="SUPFAM" id="SSF49503">
    <property type="entry name" value="Cupredoxins"/>
    <property type="match status" value="1"/>
</dbReference>
<reference evidence="3" key="1">
    <citation type="journal article" date="2019" name="Int. J. Syst. Evol. Microbiol.">
        <title>The Global Catalogue of Microorganisms (GCM) 10K type strain sequencing project: providing services to taxonomists for standard genome sequencing and annotation.</title>
        <authorList>
            <consortium name="The Broad Institute Genomics Platform"/>
            <consortium name="The Broad Institute Genome Sequencing Center for Infectious Disease"/>
            <person name="Wu L."/>
            <person name="Ma J."/>
        </authorList>
    </citation>
    <scope>NUCLEOTIDE SEQUENCE [LARGE SCALE GENOMIC DNA]</scope>
    <source>
        <strain evidence="3">JCM 31696</strain>
    </source>
</reference>
<dbReference type="Proteomes" id="UP001597083">
    <property type="component" value="Unassembled WGS sequence"/>
</dbReference>
<feature type="non-terminal residue" evidence="2">
    <location>
        <position position="140"/>
    </location>
</feature>
<dbReference type="InterPro" id="IPR008972">
    <property type="entry name" value="Cupredoxin"/>
</dbReference>